<reference evidence="17 18" key="1">
    <citation type="submission" date="2019-06" db="EMBL/GenBank/DDBJ databases">
        <title>Whole genome shotgun sequence of Zoogloea ramigera NBRC 15342.</title>
        <authorList>
            <person name="Hosoyama A."/>
            <person name="Uohara A."/>
            <person name="Ohji S."/>
            <person name="Ichikawa N."/>
        </authorList>
    </citation>
    <scope>NUCLEOTIDE SEQUENCE [LARGE SCALE GENOMIC DNA]</scope>
    <source>
        <strain evidence="17 18">NBRC 15342</strain>
    </source>
</reference>
<dbReference type="InterPro" id="IPR005467">
    <property type="entry name" value="His_kinase_dom"/>
</dbReference>
<protein>
    <recommendedName>
        <fullName evidence="9">Virulence sensor protein BvgS</fullName>
        <ecNumber evidence="3">2.7.13.3</ecNumber>
    </recommendedName>
</protein>
<feature type="domain" description="Histidine kinase" evidence="13">
    <location>
        <begin position="404"/>
        <end position="626"/>
    </location>
</feature>
<feature type="modified residue" description="4-aspartylphosphate" evidence="11">
    <location>
        <position position="699"/>
    </location>
</feature>
<evidence type="ECO:0000259" key="14">
    <source>
        <dbReference type="PROSITE" id="PS50110"/>
    </source>
</evidence>
<dbReference type="InterPro" id="IPR008207">
    <property type="entry name" value="Sig_transdc_His_kin_Hpt_dom"/>
</dbReference>
<evidence type="ECO:0000256" key="5">
    <source>
        <dbReference type="ARBA" id="ARBA00022679"/>
    </source>
</evidence>
<dbReference type="Pfam" id="PF00512">
    <property type="entry name" value="HisKA"/>
    <property type="match status" value="1"/>
</dbReference>
<dbReference type="InterPro" id="IPR001789">
    <property type="entry name" value="Sig_transdc_resp-reg_receiver"/>
</dbReference>
<feature type="domain" description="HAMP" evidence="15">
    <location>
        <begin position="295"/>
        <end position="347"/>
    </location>
</feature>
<dbReference type="SMART" id="SM00304">
    <property type="entry name" value="HAMP"/>
    <property type="match status" value="1"/>
</dbReference>
<evidence type="ECO:0000313" key="17">
    <source>
        <dbReference type="EMBL" id="GEC96138.1"/>
    </source>
</evidence>
<dbReference type="Pfam" id="PF00672">
    <property type="entry name" value="HAMP"/>
    <property type="match status" value="1"/>
</dbReference>
<dbReference type="EC" id="2.7.13.3" evidence="3"/>
<dbReference type="Pfam" id="PF21689">
    <property type="entry name" value="TorS_sensor_domain"/>
    <property type="match status" value="1"/>
</dbReference>
<dbReference type="InterPro" id="IPR038188">
    <property type="entry name" value="TorS_sensor_sf"/>
</dbReference>
<comment type="catalytic activity">
    <reaction evidence="1">
        <text>ATP + protein L-histidine = ADP + protein N-phospho-L-histidine.</text>
        <dbReference type="EC" id="2.7.13.3"/>
    </reaction>
</comment>
<accession>A0A4Y4CTB0</accession>
<comment type="subcellular location">
    <subcellularLocation>
        <location evidence="2">Membrane</location>
    </subcellularLocation>
</comment>
<dbReference type="PANTHER" id="PTHR45339">
    <property type="entry name" value="HYBRID SIGNAL TRANSDUCTION HISTIDINE KINASE J"/>
    <property type="match status" value="1"/>
</dbReference>
<dbReference type="SMART" id="SM00388">
    <property type="entry name" value="HisKA"/>
    <property type="match status" value="1"/>
</dbReference>
<dbReference type="CDD" id="cd17546">
    <property type="entry name" value="REC_hyHK_CKI1_RcsC-like"/>
    <property type="match status" value="1"/>
</dbReference>
<dbReference type="Pfam" id="PF01627">
    <property type="entry name" value="Hpt"/>
    <property type="match status" value="1"/>
</dbReference>
<dbReference type="GO" id="GO:0005886">
    <property type="term" value="C:plasma membrane"/>
    <property type="evidence" value="ECO:0007669"/>
    <property type="project" value="UniProtKB-SubCell"/>
</dbReference>
<dbReference type="Pfam" id="PF02518">
    <property type="entry name" value="HATPase_c"/>
    <property type="match status" value="1"/>
</dbReference>
<dbReference type="AlphaFoldDB" id="A0A4Y4CTB0"/>
<dbReference type="GO" id="GO:0000155">
    <property type="term" value="F:phosphorelay sensor kinase activity"/>
    <property type="evidence" value="ECO:0007669"/>
    <property type="project" value="InterPro"/>
</dbReference>
<keyword evidence="18" id="KW-1185">Reference proteome</keyword>
<sequence length="906" mass="97538">MDQLPRVDSHQEARQIGSLLEEQLGNMAEALAQLDAQGFDPQLGAAMRATVVAITGNLRQQTAQTLHRLDTEEAERTAIMRRRESLMALVSLSESLVANASTTTTANIANLYRLIDGGSKPPRLFDALDRLIEVDIDGMERMSQFQLLCFKLQTLLAQVEAQTSPEGVAQLNQAFAASLTPLKRRIDDLRDPSQRERSLEHYRHLAGDDVDNPFRIHRQRLEEQQALGQLRARGRQLGGELNRQASELVGVGSKAMGTAGAQARQAVDRGLIIFVVVAGLMFFTLIVTVWAVFRYHLLGRLNGMETAVRALSTGDYDVTIATGDQDPLAPLGRALEQFRENARERLRLEDELRRHQQVLESQVAERTAELKHSNALLAREVAEHAVARQVAEEANKAKGVFLGTLSHELRTPLSGVLGIVRLLRESPLDSRQRQYLDTIGYANLTLLEILEDMLSFSRIEAGKLDLQREPFDLRETIDDMLSLQSVQATGKGIALIRDVAAEVPRLVVGDRRKLNQLLLNIIGNAIKFTDEGSVTVSVAAAPAEAGGPARLAFTVCDTGIGIPADKAAEVFKPFFQVEDTARRQHGGAGLGLAICQRLVEAMGGEISLESQLGQGTCVRFSLDFEIADSLPAPADDAAAPCAALRPLTVLVVEDDEINRLVCTRYLELLGHQPLTAGDGTAALELLQAPGAQVDAILMDISLPGRSGLEVAEDIRQLDGGRWAGVPLIVMSAHVSPQMAAAGAAAASSLFMGKPFSLDTLARSLKAATSPLEDSPAGNEPTADAPGLLDPVFLAAEIDTLGAGTMAELLKLFSDDLPAAFDELESARRAHDWAALGKRAHRLRSAASNLGMSKVMATSREIETAANGETVASEPMAAALEQLMEDCLASCDALQAQLADDDAGAGG</sequence>
<evidence type="ECO:0000256" key="6">
    <source>
        <dbReference type="ARBA" id="ARBA00022777"/>
    </source>
</evidence>
<keyword evidence="12" id="KW-1133">Transmembrane helix</keyword>
<evidence type="ECO:0000256" key="7">
    <source>
        <dbReference type="ARBA" id="ARBA00023012"/>
    </source>
</evidence>
<dbReference type="InterPro" id="IPR036097">
    <property type="entry name" value="HisK_dim/P_sf"/>
</dbReference>
<dbReference type="PRINTS" id="PR00344">
    <property type="entry name" value="BCTRLSENSOR"/>
</dbReference>
<keyword evidence="7" id="KW-0902">Two-component regulatory system</keyword>
<dbReference type="Gene3D" id="1.10.287.130">
    <property type="match status" value="1"/>
</dbReference>
<feature type="transmembrane region" description="Helical" evidence="12">
    <location>
        <begin position="271"/>
        <end position="293"/>
    </location>
</feature>
<dbReference type="PROSITE" id="PS50110">
    <property type="entry name" value="RESPONSE_REGULATORY"/>
    <property type="match status" value="1"/>
</dbReference>
<feature type="domain" description="HPt" evidence="16">
    <location>
        <begin position="801"/>
        <end position="896"/>
    </location>
</feature>
<dbReference type="Gene3D" id="1.20.120.160">
    <property type="entry name" value="HPT domain"/>
    <property type="match status" value="1"/>
</dbReference>
<dbReference type="CDD" id="cd16922">
    <property type="entry name" value="HATPase_EvgS-ArcB-TorS-like"/>
    <property type="match status" value="1"/>
</dbReference>
<evidence type="ECO:0000256" key="1">
    <source>
        <dbReference type="ARBA" id="ARBA00000085"/>
    </source>
</evidence>
<evidence type="ECO:0000256" key="12">
    <source>
        <dbReference type="SAM" id="Phobius"/>
    </source>
</evidence>
<name>A0A4Y4CTB0_ZOORA</name>
<dbReference type="Gene3D" id="6.10.340.10">
    <property type="match status" value="1"/>
</dbReference>
<dbReference type="InterPro" id="IPR011006">
    <property type="entry name" value="CheY-like_superfamily"/>
</dbReference>
<feature type="modified residue" description="Phosphohistidine" evidence="10">
    <location>
        <position position="840"/>
    </location>
</feature>
<evidence type="ECO:0000256" key="11">
    <source>
        <dbReference type="PROSITE-ProRule" id="PRU00169"/>
    </source>
</evidence>
<dbReference type="RefSeq" id="WP_141352160.1">
    <property type="nucleotide sequence ID" value="NZ_BJNV01000036.1"/>
</dbReference>
<evidence type="ECO:0000256" key="9">
    <source>
        <dbReference type="ARBA" id="ARBA00070152"/>
    </source>
</evidence>
<dbReference type="SMART" id="SM00073">
    <property type="entry name" value="HPT"/>
    <property type="match status" value="1"/>
</dbReference>
<comment type="caution">
    <text evidence="17">The sequence shown here is derived from an EMBL/GenBank/DDBJ whole genome shotgun (WGS) entry which is preliminary data.</text>
</comment>
<keyword evidence="12" id="KW-0812">Transmembrane</keyword>
<keyword evidence="6" id="KW-0418">Kinase</keyword>
<evidence type="ECO:0000313" key="18">
    <source>
        <dbReference type="Proteomes" id="UP000318422"/>
    </source>
</evidence>
<dbReference type="CDD" id="cd00082">
    <property type="entry name" value="HisKA"/>
    <property type="match status" value="1"/>
</dbReference>
<dbReference type="Gene3D" id="3.40.50.2300">
    <property type="match status" value="1"/>
</dbReference>
<dbReference type="SMART" id="SM00448">
    <property type="entry name" value="REC"/>
    <property type="match status" value="1"/>
</dbReference>
<keyword evidence="12" id="KW-0472">Membrane</keyword>
<dbReference type="Gene3D" id="1.20.58.920">
    <property type="match status" value="1"/>
</dbReference>
<dbReference type="PROSITE" id="PS50885">
    <property type="entry name" value="HAMP"/>
    <property type="match status" value="1"/>
</dbReference>
<comment type="function">
    <text evidence="8">Member of the two-component regulatory system BvgS/BvgA. Phosphorylates BvgA via a four-step phosphorelay in response to environmental signals.</text>
</comment>
<dbReference type="InterPro" id="IPR036641">
    <property type="entry name" value="HPT_dom_sf"/>
</dbReference>
<dbReference type="SUPFAM" id="SSF52172">
    <property type="entry name" value="CheY-like"/>
    <property type="match status" value="1"/>
</dbReference>
<dbReference type="PROSITE" id="PS50894">
    <property type="entry name" value="HPT"/>
    <property type="match status" value="1"/>
</dbReference>
<dbReference type="Proteomes" id="UP000318422">
    <property type="component" value="Unassembled WGS sequence"/>
</dbReference>
<evidence type="ECO:0000256" key="2">
    <source>
        <dbReference type="ARBA" id="ARBA00004370"/>
    </source>
</evidence>
<evidence type="ECO:0000256" key="4">
    <source>
        <dbReference type="ARBA" id="ARBA00022553"/>
    </source>
</evidence>
<dbReference type="GO" id="GO:0005524">
    <property type="term" value="F:ATP binding"/>
    <property type="evidence" value="ECO:0007669"/>
    <property type="project" value="UniProtKB-KW"/>
</dbReference>
<evidence type="ECO:0000256" key="8">
    <source>
        <dbReference type="ARBA" id="ARBA00058004"/>
    </source>
</evidence>
<proteinExistence type="predicted"/>
<evidence type="ECO:0000256" key="10">
    <source>
        <dbReference type="PROSITE-ProRule" id="PRU00110"/>
    </source>
</evidence>
<dbReference type="InterPro" id="IPR003660">
    <property type="entry name" value="HAMP_dom"/>
</dbReference>
<dbReference type="EMBL" id="BJNV01000036">
    <property type="protein sequence ID" value="GEC96138.1"/>
    <property type="molecule type" value="Genomic_DNA"/>
</dbReference>
<evidence type="ECO:0000256" key="3">
    <source>
        <dbReference type="ARBA" id="ARBA00012438"/>
    </source>
</evidence>
<dbReference type="OrthoDB" id="8577169at2"/>
<dbReference type="InterPro" id="IPR003661">
    <property type="entry name" value="HisK_dim/P_dom"/>
</dbReference>
<dbReference type="SUPFAM" id="SSF47226">
    <property type="entry name" value="Histidine-containing phosphotransfer domain, HPT domain"/>
    <property type="match status" value="1"/>
</dbReference>
<organism evidence="17 18">
    <name type="scientific">Zoogloea ramigera</name>
    <dbReference type="NCBI Taxonomy" id="350"/>
    <lineage>
        <taxon>Bacteria</taxon>
        <taxon>Pseudomonadati</taxon>
        <taxon>Pseudomonadota</taxon>
        <taxon>Betaproteobacteria</taxon>
        <taxon>Rhodocyclales</taxon>
        <taxon>Zoogloeaceae</taxon>
        <taxon>Zoogloea</taxon>
    </lineage>
</organism>
<dbReference type="InterPro" id="IPR037952">
    <property type="entry name" value="Sensor_TorS"/>
</dbReference>
<dbReference type="InterPro" id="IPR004358">
    <property type="entry name" value="Sig_transdc_His_kin-like_C"/>
</dbReference>
<dbReference type="CDD" id="cd16172">
    <property type="entry name" value="TorS_sensor_domain"/>
    <property type="match status" value="1"/>
</dbReference>
<dbReference type="PROSITE" id="PS50109">
    <property type="entry name" value="HIS_KIN"/>
    <property type="match status" value="1"/>
</dbReference>
<dbReference type="InterPro" id="IPR036890">
    <property type="entry name" value="HATPase_C_sf"/>
</dbReference>
<feature type="domain" description="Response regulatory" evidence="14">
    <location>
        <begin position="648"/>
        <end position="768"/>
    </location>
</feature>
<gene>
    <name evidence="17" type="ORF">ZRA01_22110</name>
</gene>
<keyword evidence="5" id="KW-0808">Transferase</keyword>
<dbReference type="PIRSF" id="PIRSF036437">
    <property type="entry name" value="HK_TorS"/>
    <property type="match status" value="1"/>
</dbReference>
<keyword evidence="4 11" id="KW-0597">Phosphoprotein</keyword>
<dbReference type="InterPro" id="IPR014302">
    <property type="entry name" value="Sig_transdc_His_kinase_TorS"/>
</dbReference>
<evidence type="ECO:0000259" key="16">
    <source>
        <dbReference type="PROSITE" id="PS50894"/>
    </source>
</evidence>
<dbReference type="SUPFAM" id="SSF55874">
    <property type="entry name" value="ATPase domain of HSP90 chaperone/DNA topoisomerase II/histidine kinase"/>
    <property type="match status" value="1"/>
</dbReference>
<dbReference type="Gene3D" id="3.30.565.10">
    <property type="entry name" value="Histidine kinase-like ATPase, C-terminal domain"/>
    <property type="match status" value="1"/>
</dbReference>
<dbReference type="FunFam" id="3.30.565.10:FF:000010">
    <property type="entry name" value="Sensor histidine kinase RcsC"/>
    <property type="match status" value="1"/>
</dbReference>
<dbReference type="SMART" id="SM00387">
    <property type="entry name" value="HATPase_c"/>
    <property type="match status" value="1"/>
</dbReference>
<evidence type="ECO:0000259" key="15">
    <source>
        <dbReference type="PROSITE" id="PS50885"/>
    </source>
</evidence>
<evidence type="ECO:0000259" key="13">
    <source>
        <dbReference type="PROSITE" id="PS50109"/>
    </source>
</evidence>
<dbReference type="InterPro" id="IPR003594">
    <property type="entry name" value="HATPase_dom"/>
</dbReference>
<dbReference type="Pfam" id="PF00072">
    <property type="entry name" value="Response_reg"/>
    <property type="match status" value="1"/>
</dbReference>
<dbReference type="SUPFAM" id="SSF47384">
    <property type="entry name" value="Homodimeric domain of signal transducing histidine kinase"/>
    <property type="match status" value="1"/>
</dbReference>
<dbReference type="PANTHER" id="PTHR45339:SF5">
    <property type="entry name" value="HISTIDINE KINASE"/>
    <property type="match status" value="1"/>
</dbReference>